<proteinExistence type="predicted"/>
<dbReference type="GO" id="GO:0000139">
    <property type="term" value="C:Golgi membrane"/>
    <property type="evidence" value="ECO:0007669"/>
    <property type="project" value="UniProtKB-SubCell"/>
</dbReference>
<accession>A0AA38GHP1</accession>
<sequence>VGRNNKISEGDGEGILCCDRSHYRTDVCYLRGDVRTRSQNASISLHKTGIVPTQEKIRPYTRKWEESVINTIDEITLKTEDFTHLNSSCQVHHAVPAIVFSTGGYTGNVYHEFNDGLLPLYITSQHLRGEVVFVILEFHDWWMKKYEEIVKQLTNYPVIDFSKDKRVYCFREMIVGLNIHDELSINPRRMKDERSIADFGALLAKGYAPKLRAMIQEIPSGSKSKPKLVIISRQKSRAMMNEKRIVRLAQIIGFHVEILNPKRSTEMVEMFRAINSCDVMVGVHGAAMTHLLFMRPGAVFIQIVPLGADWAAATYYGEPAAKLGLKYLEYKILPEESSLYAEYEKNDPVLRDPGSINRKGWGETKRVYLDGQNVKPSLKRFKKTLLAAYANAPIGFT</sequence>
<keyword evidence="3" id="KW-0808">Transferase</keyword>
<keyword evidence="2" id="KW-0328">Glycosyltransferase</keyword>
<organism evidence="6 7">
    <name type="scientific">Taxus chinensis</name>
    <name type="common">Chinese yew</name>
    <name type="synonym">Taxus wallichiana var. chinensis</name>
    <dbReference type="NCBI Taxonomy" id="29808"/>
    <lineage>
        <taxon>Eukaryota</taxon>
        <taxon>Viridiplantae</taxon>
        <taxon>Streptophyta</taxon>
        <taxon>Embryophyta</taxon>
        <taxon>Tracheophyta</taxon>
        <taxon>Spermatophyta</taxon>
        <taxon>Pinopsida</taxon>
        <taxon>Pinidae</taxon>
        <taxon>Conifers II</taxon>
        <taxon>Cupressales</taxon>
        <taxon>Taxaceae</taxon>
        <taxon>Taxus</taxon>
    </lineage>
</organism>
<dbReference type="GO" id="GO:0016763">
    <property type="term" value="F:pentosyltransferase activity"/>
    <property type="evidence" value="ECO:0007669"/>
    <property type="project" value="UniProtKB-ARBA"/>
</dbReference>
<evidence type="ECO:0000259" key="5">
    <source>
        <dbReference type="Pfam" id="PF04577"/>
    </source>
</evidence>
<keyword evidence="7" id="KW-1185">Reference proteome</keyword>
<dbReference type="PANTHER" id="PTHR20961:SF102">
    <property type="entry name" value="OS05G0391600 PROTEIN"/>
    <property type="match status" value="1"/>
</dbReference>
<reference evidence="6 7" key="1">
    <citation type="journal article" date="2021" name="Nat. Plants">
        <title>The Taxus genome provides insights into paclitaxel biosynthesis.</title>
        <authorList>
            <person name="Xiong X."/>
            <person name="Gou J."/>
            <person name="Liao Q."/>
            <person name="Li Y."/>
            <person name="Zhou Q."/>
            <person name="Bi G."/>
            <person name="Li C."/>
            <person name="Du R."/>
            <person name="Wang X."/>
            <person name="Sun T."/>
            <person name="Guo L."/>
            <person name="Liang H."/>
            <person name="Lu P."/>
            <person name="Wu Y."/>
            <person name="Zhang Z."/>
            <person name="Ro D.K."/>
            <person name="Shang Y."/>
            <person name="Huang S."/>
            <person name="Yan J."/>
        </authorList>
    </citation>
    <scope>NUCLEOTIDE SEQUENCE [LARGE SCALE GENOMIC DNA]</scope>
    <source>
        <strain evidence="6">Ta-2019</strain>
    </source>
</reference>
<dbReference type="Proteomes" id="UP000824469">
    <property type="component" value="Unassembled WGS sequence"/>
</dbReference>
<dbReference type="InterPro" id="IPR049625">
    <property type="entry name" value="Glyco_transf_61_cat"/>
</dbReference>
<comment type="subcellular location">
    <subcellularLocation>
        <location evidence="1">Golgi apparatus membrane</location>
        <topology evidence="1">Single-pass type II membrane protein</topology>
    </subcellularLocation>
</comment>
<dbReference type="InterPro" id="IPR007657">
    <property type="entry name" value="Glycosyltransferase_61"/>
</dbReference>
<evidence type="ECO:0000313" key="6">
    <source>
        <dbReference type="EMBL" id="KAH9321525.1"/>
    </source>
</evidence>
<dbReference type="EMBL" id="JAHRHJ020000003">
    <property type="protein sequence ID" value="KAH9321525.1"/>
    <property type="molecule type" value="Genomic_DNA"/>
</dbReference>
<evidence type="ECO:0000256" key="3">
    <source>
        <dbReference type="ARBA" id="ARBA00022679"/>
    </source>
</evidence>
<name>A0AA38GHP1_TAXCH</name>
<gene>
    <name evidence="6" type="ORF">KI387_016164</name>
</gene>
<dbReference type="AlphaFoldDB" id="A0AA38GHP1"/>
<feature type="non-terminal residue" evidence="6">
    <location>
        <position position="1"/>
    </location>
</feature>
<protein>
    <recommendedName>
        <fullName evidence="5">Glycosyltransferase 61 catalytic domain-containing protein</fullName>
    </recommendedName>
</protein>
<dbReference type="PANTHER" id="PTHR20961">
    <property type="entry name" value="GLYCOSYLTRANSFERASE"/>
    <property type="match status" value="1"/>
</dbReference>
<evidence type="ECO:0000256" key="4">
    <source>
        <dbReference type="ARBA" id="ARBA00023180"/>
    </source>
</evidence>
<dbReference type="OMA" id="WITKYGN"/>
<feature type="domain" description="Glycosyltransferase 61 catalytic" evidence="5">
    <location>
        <begin position="205"/>
        <end position="301"/>
    </location>
</feature>
<evidence type="ECO:0000256" key="2">
    <source>
        <dbReference type="ARBA" id="ARBA00022676"/>
    </source>
</evidence>
<evidence type="ECO:0000256" key="1">
    <source>
        <dbReference type="ARBA" id="ARBA00004323"/>
    </source>
</evidence>
<dbReference type="Pfam" id="PF04577">
    <property type="entry name" value="Glyco_transf_61"/>
    <property type="match status" value="1"/>
</dbReference>
<comment type="caution">
    <text evidence="6">The sequence shown here is derived from an EMBL/GenBank/DDBJ whole genome shotgun (WGS) entry which is preliminary data.</text>
</comment>
<keyword evidence="4" id="KW-0325">Glycoprotein</keyword>
<evidence type="ECO:0000313" key="7">
    <source>
        <dbReference type="Proteomes" id="UP000824469"/>
    </source>
</evidence>